<name>A0A918IK67_9ACTN</name>
<evidence type="ECO:0000313" key="3">
    <source>
        <dbReference type="Proteomes" id="UP000618795"/>
    </source>
</evidence>
<organism evidence="2 3">
    <name type="scientific">Streptomyces filipinensis</name>
    <dbReference type="NCBI Taxonomy" id="66887"/>
    <lineage>
        <taxon>Bacteria</taxon>
        <taxon>Bacillati</taxon>
        <taxon>Actinomycetota</taxon>
        <taxon>Actinomycetes</taxon>
        <taxon>Kitasatosporales</taxon>
        <taxon>Streptomycetaceae</taxon>
        <taxon>Streptomyces</taxon>
    </lineage>
</organism>
<proteinExistence type="predicted"/>
<reference evidence="2" key="2">
    <citation type="submission" date="2020-09" db="EMBL/GenBank/DDBJ databases">
        <authorList>
            <person name="Sun Q."/>
            <person name="Ohkuma M."/>
        </authorList>
    </citation>
    <scope>NUCLEOTIDE SEQUENCE</scope>
    <source>
        <strain evidence="2">JCM 4369</strain>
    </source>
</reference>
<evidence type="ECO:0000313" key="2">
    <source>
        <dbReference type="EMBL" id="GGV30346.1"/>
    </source>
</evidence>
<dbReference type="Proteomes" id="UP000618795">
    <property type="component" value="Unassembled WGS sequence"/>
</dbReference>
<sequence>MKPRSRKTARTRRQADGRPGTSQAAVAAVALTRGGGALVPTWRRRGRAVRGPVAASVSWSGVTA</sequence>
<accession>A0A918IK67</accession>
<feature type="compositionally biased region" description="Basic residues" evidence="1">
    <location>
        <begin position="1"/>
        <end position="12"/>
    </location>
</feature>
<dbReference type="EMBL" id="BMTD01000041">
    <property type="protein sequence ID" value="GGV30346.1"/>
    <property type="molecule type" value="Genomic_DNA"/>
</dbReference>
<keyword evidence="3" id="KW-1185">Reference proteome</keyword>
<gene>
    <name evidence="2" type="ORF">GCM10010260_83530</name>
</gene>
<feature type="region of interest" description="Disordered" evidence="1">
    <location>
        <begin position="1"/>
        <end position="23"/>
    </location>
</feature>
<reference evidence="2" key="1">
    <citation type="journal article" date="2014" name="Int. J. Syst. Evol. Microbiol.">
        <title>Complete genome sequence of Corynebacterium casei LMG S-19264T (=DSM 44701T), isolated from a smear-ripened cheese.</title>
        <authorList>
            <consortium name="US DOE Joint Genome Institute (JGI-PGF)"/>
            <person name="Walter F."/>
            <person name="Albersmeier A."/>
            <person name="Kalinowski J."/>
            <person name="Ruckert C."/>
        </authorList>
    </citation>
    <scope>NUCLEOTIDE SEQUENCE</scope>
    <source>
        <strain evidence="2">JCM 4369</strain>
    </source>
</reference>
<dbReference type="AlphaFoldDB" id="A0A918IK67"/>
<protein>
    <submittedName>
        <fullName evidence="2">Uncharacterized protein</fullName>
    </submittedName>
</protein>
<evidence type="ECO:0000256" key="1">
    <source>
        <dbReference type="SAM" id="MobiDB-lite"/>
    </source>
</evidence>
<comment type="caution">
    <text evidence="2">The sequence shown here is derived from an EMBL/GenBank/DDBJ whole genome shotgun (WGS) entry which is preliminary data.</text>
</comment>